<accession>A0A8D9BQN0</accession>
<feature type="region of interest" description="Disordered" evidence="2">
    <location>
        <begin position="471"/>
        <end position="503"/>
    </location>
</feature>
<feature type="region of interest" description="Disordered" evidence="2">
    <location>
        <begin position="526"/>
        <end position="547"/>
    </location>
</feature>
<dbReference type="EMBL" id="HBUF01665745">
    <property type="protein sequence ID" value="CAG6789588.1"/>
    <property type="molecule type" value="Transcribed_RNA"/>
</dbReference>
<proteinExistence type="predicted"/>
<sequence>MADVICRNIRGLIYSRNEILGENTAIEQEVDAMKCEVFSMSNSIEELSHEKCKLRQEIKQLDEEKCIYAEEARRREGMYNQKNCQVKHLCKENECLATRCKQLEKETCVTKQDLAAFENFLYELKKTAEEMDLAAETLVYQNKESKDVVSHLHSRVSQIKRCLRELSEDLESKCNCLDEVFQNLKHCESVRDQLECKGTEIRRQVLDLQTKLCNIQSKLQGERACNEKLQDKIAQGKCLLEDLQNSLEMYEREMEKIERRKEYHLKEILSVINEVKDDIKVQKSCFRKSTSREKPAKVSWSSSSEYLNKKPVEPKLSRSGMTAEMRNCCNPQKLLDLIKKNTNDLCKCIKPESNVFRKETISSEMRNRDEMNTNDREEVRDDFKQDYGRGKSTCRSERESSTDKQSNRPLTKGRHHDMDSSDKNECDTCTCRPKSMMDRLRSHSNLSRDNDTGTTRPKTIDITIRSTKETIKTKKPEGCKGSKVNKISCRNTGPDPRKKQNKRVDEIIRELLGSDIIDSNECRNETVNDMKPMKPTARAPTCMRYKK</sequence>
<feature type="compositionally biased region" description="Basic and acidic residues" evidence="2">
    <location>
        <begin position="471"/>
        <end position="480"/>
    </location>
</feature>
<organism evidence="3">
    <name type="scientific">Cacopsylla melanoneura</name>
    <dbReference type="NCBI Taxonomy" id="428564"/>
    <lineage>
        <taxon>Eukaryota</taxon>
        <taxon>Metazoa</taxon>
        <taxon>Ecdysozoa</taxon>
        <taxon>Arthropoda</taxon>
        <taxon>Hexapoda</taxon>
        <taxon>Insecta</taxon>
        <taxon>Pterygota</taxon>
        <taxon>Neoptera</taxon>
        <taxon>Paraneoptera</taxon>
        <taxon>Hemiptera</taxon>
        <taxon>Sternorrhyncha</taxon>
        <taxon>Psylloidea</taxon>
        <taxon>Psyllidae</taxon>
        <taxon>Psyllinae</taxon>
        <taxon>Cacopsylla</taxon>
    </lineage>
</organism>
<feature type="coiled-coil region" evidence="1">
    <location>
        <begin position="226"/>
        <end position="267"/>
    </location>
</feature>
<feature type="compositionally biased region" description="Basic and acidic residues" evidence="2">
    <location>
        <begin position="416"/>
        <end position="426"/>
    </location>
</feature>
<feature type="coiled-coil region" evidence="1">
    <location>
        <begin position="44"/>
        <end position="106"/>
    </location>
</feature>
<feature type="region of interest" description="Disordered" evidence="2">
    <location>
        <begin position="360"/>
        <end position="426"/>
    </location>
</feature>
<reference evidence="3" key="1">
    <citation type="submission" date="2021-05" db="EMBL/GenBank/DDBJ databases">
        <authorList>
            <person name="Alioto T."/>
            <person name="Alioto T."/>
            <person name="Gomez Garrido J."/>
        </authorList>
    </citation>
    <scope>NUCLEOTIDE SEQUENCE</scope>
</reference>
<feature type="compositionally biased region" description="Basic and acidic residues" evidence="2">
    <location>
        <begin position="360"/>
        <end position="406"/>
    </location>
</feature>
<name>A0A8D9BQN0_9HEMI</name>
<dbReference type="EMBL" id="HBUF01665744">
    <property type="protein sequence ID" value="CAG6789587.1"/>
    <property type="molecule type" value="Transcribed_RNA"/>
</dbReference>
<keyword evidence="1" id="KW-0175">Coiled coil</keyword>
<protein>
    <submittedName>
        <fullName evidence="3">Uncharacterized protein</fullName>
    </submittedName>
</protein>
<dbReference type="AlphaFoldDB" id="A0A8D9BQN0"/>
<evidence type="ECO:0000256" key="2">
    <source>
        <dbReference type="SAM" id="MobiDB-lite"/>
    </source>
</evidence>
<evidence type="ECO:0000256" key="1">
    <source>
        <dbReference type="SAM" id="Coils"/>
    </source>
</evidence>
<evidence type="ECO:0000313" key="3">
    <source>
        <dbReference type="EMBL" id="CAG6789588.1"/>
    </source>
</evidence>